<dbReference type="GO" id="GO:0005737">
    <property type="term" value="C:cytoplasm"/>
    <property type="evidence" value="ECO:0007669"/>
    <property type="project" value="UniProtKB-SubCell"/>
</dbReference>
<dbReference type="Pfam" id="PF21982">
    <property type="entry name" value="RecX_HTH1"/>
    <property type="match status" value="1"/>
</dbReference>
<keyword evidence="4 5" id="KW-0963">Cytoplasm</keyword>
<evidence type="ECO:0000259" key="7">
    <source>
        <dbReference type="Pfam" id="PF02631"/>
    </source>
</evidence>
<protein>
    <recommendedName>
        <fullName evidence="3 5">Regulatory protein RecX</fullName>
    </recommendedName>
</protein>
<dbReference type="PANTHER" id="PTHR33602:SF1">
    <property type="entry name" value="REGULATORY PROTEIN RECX FAMILY PROTEIN"/>
    <property type="match status" value="1"/>
</dbReference>
<feature type="coiled-coil region" evidence="6">
    <location>
        <begin position="152"/>
        <end position="182"/>
    </location>
</feature>
<dbReference type="Pfam" id="PF21981">
    <property type="entry name" value="RecX_HTH3"/>
    <property type="match status" value="1"/>
</dbReference>
<evidence type="ECO:0000256" key="2">
    <source>
        <dbReference type="ARBA" id="ARBA00009695"/>
    </source>
</evidence>
<name>A0A955LAN0_9BACT</name>
<evidence type="ECO:0000256" key="6">
    <source>
        <dbReference type="SAM" id="Coils"/>
    </source>
</evidence>
<feature type="domain" description="RecX third three-helical" evidence="8">
    <location>
        <begin position="156"/>
        <end position="199"/>
    </location>
</feature>
<sequence>MQITSIIQQKRNEDNVNLFLDNKFWCSISKDTLLEFQIHKGKNITSEIKSEIEQLSKENFIKEKALKYIFIRPRSRKELSDYLIYKKELDESSVNSVLNTLEQKGTVNDSEFAKWFVSQRLISNKYGEQRIRSDLIKKGIAKSIIDKSIKELVNKDDQQEKIKELIKKFEKEIKETDEYKKKQKIVQRLLSRGFLYENILKSI</sequence>
<dbReference type="InterPro" id="IPR036388">
    <property type="entry name" value="WH-like_DNA-bd_sf"/>
</dbReference>
<comment type="subcellular location">
    <subcellularLocation>
        <location evidence="1 5">Cytoplasm</location>
    </subcellularLocation>
</comment>
<dbReference type="InterPro" id="IPR003783">
    <property type="entry name" value="Regulatory_RecX"/>
</dbReference>
<keyword evidence="6" id="KW-0175">Coiled coil</keyword>
<accession>A0A955LAN0</accession>
<evidence type="ECO:0000259" key="9">
    <source>
        <dbReference type="Pfam" id="PF21982"/>
    </source>
</evidence>
<feature type="domain" description="RecX first three-helical" evidence="9">
    <location>
        <begin position="62"/>
        <end position="99"/>
    </location>
</feature>
<dbReference type="GO" id="GO:0006282">
    <property type="term" value="P:regulation of DNA repair"/>
    <property type="evidence" value="ECO:0007669"/>
    <property type="project" value="UniProtKB-UniRule"/>
</dbReference>
<dbReference type="InterPro" id="IPR053924">
    <property type="entry name" value="RecX_HTH_2nd"/>
</dbReference>
<feature type="domain" description="RecX second three-helical" evidence="7">
    <location>
        <begin position="108"/>
        <end position="147"/>
    </location>
</feature>
<dbReference type="HAMAP" id="MF_01114">
    <property type="entry name" value="RecX"/>
    <property type="match status" value="1"/>
</dbReference>
<dbReference type="PANTHER" id="PTHR33602">
    <property type="entry name" value="REGULATORY PROTEIN RECX FAMILY PROTEIN"/>
    <property type="match status" value="1"/>
</dbReference>
<proteinExistence type="inferred from homology"/>
<evidence type="ECO:0000256" key="5">
    <source>
        <dbReference type="HAMAP-Rule" id="MF_01114"/>
    </source>
</evidence>
<dbReference type="EMBL" id="JAGQLF010000061">
    <property type="protein sequence ID" value="MCA9387184.1"/>
    <property type="molecule type" value="Genomic_DNA"/>
</dbReference>
<dbReference type="Gene3D" id="1.10.10.10">
    <property type="entry name" value="Winged helix-like DNA-binding domain superfamily/Winged helix DNA-binding domain"/>
    <property type="match status" value="3"/>
</dbReference>
<gene>
    <name evidence="5" type="primary">recX</name>
    <name evidence="10" type="ORF">KC669_04080</name>
</gene>
<comment type="function">
    <text evidence="5">Modulates RecA activity.</text>
</comment>
<evidence type="ECO:0000313" key="10">
    <source>
        <dbReference type="EMBL" id="MCA9387184.1"/>
    </source>
</evidence>
<evidence type="ECO:0000259" key="8">
    <source>
        <dbReference type="Pfam" id="PF21981"/>
    </source>
</evidence>
<comment type="caution">
    <text evidence="10">The sequence shown here is derived from an EMBL/GenBank/DDBJ whole genome shotgun (WGS) entry which is preliminary data.</text>
</comment>
<evidence type="ECO:0000256" key="1">
    <source>
        <dbReference type="ARBA" id="ARBA00004496"/>
    </source>
</evidence>
<evidence type="ECO:0000256" key="3">
    <source>
        <dbReference type="ARBA" id="ARBA00018111"/>
    </source>
</evidence>
<organism evidence="10 11">
    <name type="scientific">Candidatus Dojkabacteria bacterium</name>
    <dbReference type="NCBI Taxonomy" id="2099670"/>
    <lineage>
        <taxon>Bacteria</taxon>
        <taxon>Candidatus Dojkabacteria</taxon>
    </lineage>
</organism>
<reference evidence="10" key="1">
    <citation type="submission" date="2020-04" db="EMBL/GenBank/DDBJ databases">
        <authorList>
            <person name="Zhang T."/>
        </authorList>
    </citation>
    <scope>NUCLEOTIDE SEQUENCE</scope>
    <source>
        <strain evidence="10">HKST-UBA09</strain>
    </source>
</reference>
<evidence type="ECO:0000256" key="4">
    <source>
        <dbReference type="ARBA" id="ARBA00022490"/>
    </source>
</evidence>
<dbReference type="Pfam" id="PF02631">
    <property type="entry name" value="RecX_HTH2"/>
    <property type="match status" value="1"/>
</dbReference>
<evidence type="ECO:0000313" key="11">
    <source>
        <dbReference type="Proteomes" id="UP000714915"/>
    </source>
</evidence>
<reference evidence="10" key="2">
    <citation type="journal article" date="2021" name="Microbiome">
        <title>Successional dynamics and alternative stable states in a saline activated sludge microbial community over 9 years.</title>
        <authorList>
            <person name="Wang Y."/>
            <person name="Ye J."/>
            <person name="Ju F."/>
            <person name="Liu L."/>
            <person name="Boyd J.A."/>
            <person name="Deng Y."/>
            <person name="Parks D.H."/>
            <person name="Jiang X."/>
            <person name="Yin X."/>
            <person name="Woodcroft B.J."/>
            <person name="Tyson G.W."/>
            <person name="Hugenholtz P."/>
            <person name="Polz M.F."/>
            <person name="Zhang T."/>
        </authorList>
    </citation>
    <scope>NUCLEOTIDE SEQUENCE</scope>
    <source>
        <strain evidence="10">HKST-UBA09</strain>
    </source>
</reference>
<dbReference type="InterPro" id="IPR053926">
    <property type="entry name" value="RecX_HTH_1st"/>
</dbReference>
<comment type="similarity">
    <text evidence="2 5">Belongs to the RecX family.</text>
</comment>
<dbReference type="Proteomes" id="UP000714915">
    <property type="component" value="Unassembled WGS sequence"/>
</dbReference>
<dbReference type="InterPro" id="IPR053925">
    <property type="entry name" value="RecX_HTH_3rd"/>
</dbReference>
<dbReference type="AlphaFoldDB" id="A0A955LAN0"/>